<comment type="caution">
    <text evidence="2">The sequence shown here is derived from an EMBL/GenBank/DDBJ whole genome shotgun (WGS) entry which is preliminary data.</text>
</comment>
<dbReference type="InterPro" id="IPR011004">
    <property type="entry name" value="Trimer_LpxA-like_sf"/>
</dbReference>
<accession>A0A5C5WNU7</accession>
<comment type="similarity">
    <text evidence="1">Belongs to the transferase hexapeptide repeat family.</text>
</comment>
<evidence type="ECO:0000313" key="2">
    <source>
        <dbReference type="EMBL" id="TWT52277.1"/>
    </source>
</evidence>
<gene>
    <name evidence="2" type="primary">cat</name>
    <name evidence="2" type="ORF">KOR42_29630</name>
</gene>
<dbReference type="Proteomes" id="UP000317243">
    <property type="component" value="Unassembled WGS sequence"/>
</dbReference>
<reference evidence="2 3" key="1">
    <citation type="submission" date="2019-02" db="EMBL/GenBank/DDBJ databases">
        <title>Deep-cultivation of Planctomycetes and their phenomic and genomic characterization uncovers novel biology.</title>
        <authorList>
            <person name="Wiegand S."/>
            <person name="Jogler M."/>
            <person name="Boedeker C."/>
            <person name="Pinto D."/>
            <person name="Vollmers J."/>
            <person name="Rivas-Marin E."/>
            <person name="Kohn T."/>
            <person name="Peeters S.H."/>
            <person name="Heuer A."/>
            <person name="Rast P."/>
            <person name="Oberbeckmann S."/>
            <person name="Bunk B."/>
            <person name="Jeske O."/>
            <person name="Meyerdierks A."/>
            <person name="Storesund J.E."/>
            <person name="Kallscheuer N."/>
            <person name="Luecker S."/>
            <person name="Lage O.M."/>
            <person name="Pohl T."/>
            <person name="Merkel B.J."/>
            <person name="Hornburger P."/>
            <person name="Mueller R.-W."/>
            <person name="Bruemmer F."/>
            <person name="Labrenz M."/>
            <person name="Spormann A.M."/>
            <person name="Op Den Camp H."/>
            <person name="Overmann J."/>
            <person name="Amann R."/>
            <person name="Jetten M.S.M."/>
            <person name="Mascher T."/>
            <person name="Medema M.H."/>
            <person name="Devos D.P."/>
            <person name="Kaster A.-K."/>
            <person name="Ovreas L."/>
            <person name="Rohde M."/>
            <person name="Galperin M.Y."/>
            <person name="Jogler C."/>
        </authorList>
    </citation>
    <scope>NUCLEOTIDE SEQUENCE [LARGE SCALE GENOMIC DNA]</scope>
    <source>
        <strain evidence="2 3">KOR42</strain>
    </source>
</reference>
<protein>
    <submittedName>
        <fullName evidence="2">Chloramphenicol acetyltransferase</fullName>
        <ecNumber evidence="2">2.3.1.28</ecNumber>
    </submittedName>
</protein>
<keyword evidence="3" id="KW-1185">Reference proteome</keyword>
<evidence type="ECO:0000313" key="3">
    <source>
        <dbReference type="Proteomes" id="UP000317243"/>
    </source>
</evidence>
<dbReference type="InterPro" id="IPR050179">
    <property type="entry name" value="Trans_hexapeptide_repeat"/>
</dbReference>
<sequence>MRDVYGVEIGDYSYGDCFVTNQFPPGTVIGRYVSIAAGVKIFKRNHPVDRVPMHPFYYNSKLGFLEEDTIPSGNLWIGHDSWIGSGVTIVGNCNRVGIGSILAAGAVVTKDVPDFAVVGGNPAKVIRYRFSEETIQSLLAGKWWEKSCDEVAAEMPRILQPVEAEDLSTHPFMGQSQREAVLREATSVES</sequence>
<dbReference type="PANTHER" id="PTHR43300">
    <property type="entry name" value="ACETYLTRANSFERASE"/>
    <property type="match status" value="1"/>
</dbReference>
<dbReference type="EMBL" id="SIHI01000006">
    <property type="protein sequence ID" value="TWT52277.1"/>
    <property type="molecule type" value="Genomic_DNA"/>
</dbReference>
<dbReference type="Gene3D" id="2.160.10.10">
    <property type="entry name" value="Hexapeptide repeat proteins"/>
    <property type="match status" value="1"/>
</dbReference>
<proteinExistence type="inferred from homology"/>
<name>A0A5C5WNU7_9PLAN</name>
<dbReference type="AlphaFoldDB" id="A0A5C5WNU7"/>
<dbReference type="EC" id="2.3.1.28" evidence="2"/>
<organism evidence="2 3">
    <name type="scientific">Thalassoglobus neptunius</name>
    <dbReference type="NCBI Taxonomy" id="1938619"/>
    <lineage>
        <taxon>Bacteria</taxon>
        <taxon>Pseudomonadati</taxon>
        <taxon>Planctomycetota</taxon>
        <taxon>Planctomycetia</taxon>
        <taxon>Planctomycetales</taxon>
        <taxon>Planctomycetaceae</taxon>
        <taxon>Thalassoglobus</taxon>
    </lineage>
</organism>
<keyword evidence="2" id="KW-0808">Transferase</keyword>
<dbReference type="SUPFAM" id="SSF51161">
    <property type="entry name" value="Trimeric LpxA-like enzymes"/>
    <property type="match status" value="1"/>
</dbReference>
<keyword evidence="2" id="KW-0012">Acyltransferase</keyword>
<dbReference type="CDD" id="cd03349">
    <property type="entry name" value="LbH_XAT"/>
    <property type="match status" value="1"/>
</dbReference>
<dbReference type="PANTHER" id="PTHR43300:SF11">
    <property type="entry name" value="ACETYLTRANSFERASE RV3034C-RELATED"/>
    <property type="match status" value="1"/>
</dbReference>
<evidence type="ECO:0000256" key="1">
    <source>
        <dbReference type="ARBA" id="ARBA00007274"/>
    </source>
</evidence>
<dbReference type="GO" id="GO:0008811">
    <property type="term" value="F:chloramphenicol O-acetyltransferase activity"/>
    <property type="evidence" value="ECO:0007669"/>
    <property type="project" value="UniProtKB-EC"/>
</dbReference>